<evidence type="ECO:0000313" key="4">
    <source>
        <dbReference type="EMBL" id="WFN35820.1"/>
    </source>
</evidence>
<dbReference type="Proteomes" id="UP001218895">
    <property type="component" value="Chromosome"/>
</dbReference>
<evidence type="ECO:0000259" key="3">
    <source>
        <dbReference type="Pfam" id="PF02834"/>
    </source>
</evidence>
<dbReference type="Pfam" id="PF02834">
    <property type="entry name" value="LigT_PEase"/>
    <property type="match status" value="2"/>
</dbReference>
<dbReference type="InterPro" id="IPR014051">
    <property type="entry name" value="Phosphoesterase_HXTX"/>
</dbReference>
<feature type="domain" description="Phosphoesterase HXTX" evidence="3">
    <location>
        <begin position="9"/>
        <end position="89"/>
    </location>
</feature>
<dbReference type="EMBL" id="CP091092">
    <property type="protein sequence ID" value="WFN35820.1"/>
    <property type="molecule type" value="Genomic_DNA"/>
</dbReference>
<feature type="short sequence motif" description="HXTX 1" evidence="2">
    <location>
        <begin position="41"/>
        <end position="44"/>
    </location>
</feature>
<dbReference type="PANTHER" id="PTHR35561:SF1">
    <property type="entry name" value="RNA 2',3'-CYCLIC PHOSPHODIESTERASE"/>
    <property type="match status" value="1"/>
</dbReference>
<dbReference type="EC" id="3.1.4.58" evidence="2"/>
<feature type="domain" description="Phosphoesterase HXTX" evidence="3">
    <location>
        <begin position="99"/>
        <end position="171"/>
    </location>
</feature>
<comment type="similarity">
    <text evidence="2">Belongs to the 2H phosphoesterase superfamily. ThpR family.</text>
</comment>
<dbReference type="NCBIfam" id="TIGR02258">
    <property type="entry name" value="2_5_ligase"/>
    <property type="match status" value="1"/>
</dbReference>
<keyword evidence="5" id="KW-1185">Reference proteome</keyword>
<keyword evidence="1 2" id="KW-0378">Hydrolase</keyword>
<organism evidence="4 5">
    <name type="scientific">Methanomicrobium antiquum</name>
    <dbReference type="NCBI Taxonomy" id="487686"/>
    <lineage>
        <taxon>Archaea</taxon>
        <taxon>Methanobacteriati</taxon>
        <taxon>Methanobacteriota</taxon>
        <taxon>Stenosarchaea group</taxon>
        <taxon>Methanomicrobia</taxon>
        <taxon>Methanomicrobiales</taxon>
        <taxon>Methanomicrobiaceae</taxon>
        <taxon>Methanomicrobium</taxon>
    </lineage>
</organism>
<proteinExistence type="inferred from homology"/>
<reference evidence="4" key="1">
    <citation type="submission" date="2022-01" db="EMBL/GenBank/DDBJ databases">
        <title>Complete genome of Methanomicrobium antiquum DSM 21220.</title>
        <authorList>
            <person name="Chen S.-C."/>
            <person name="You Y.-T."/>
            <person name="Zhou Y.-Z."/>
            <person name="Lai M.-C."/>
        </authorList>
    </citation>
    <scope>NUCLEOTIDE SEQUENCE</scope>
    <source>
        <strain evidence="4">DSM 21220</strain>
    </source>
</reference>
<comment type="catalytic activity">
    <reaction evidence="2">
        <text>a 3'-end 2',3'-cyclophospho-ribonucleotide-RNA + H2O = a 3'-end 2'-phospho-ribonucleotide-RNA + H(+)</text>
        <dbReference type="Rhea" id="RHEA:11828"/>
        <dbReference type="Rhea" id="RHEA-COMP:10464"/>
        <dbReference type="Rhea" id="RHEA-COMP:17353"/>
        <dbReference type="ChEBI" id="CHEBI:15377"/>
        <dbReference type="ChEBI" id="CHEBI:15378"/>
        <dbReference type="ChEBI" id="CHEBI:83064"/>
        <dbReference type="ChEBI" id="CHEBI:173113"/>
        <dbReference type="EC" id="3.1.4.58"/>
    </reaction>
</comment>
<name>A0AAF0FKJ7_9EURY</name>
<dbReference type="SUPFAM" id="SSF55144">
    <property type="entry name" value="LigT-like"/>
    <property type="match status" value="1"/>
</dbReference>
<dbReference type="GO" id="GO:0004113">
    <property type="term" value="F:2',3'-cyclic-nucleotide 3'-phosphodiesterase activity"/>
    <property type="evidence" value="ECO:0007669"/>
    <property type="project" value="InterPro"/>
</dbReference>
<evidence type="ECO:0000256" key="1">
    <source>
        <dbReference type="ARBA" id="ARBA00022801"/>
    </source>
</evidence>
<gene>
    <name evidence="4" type="primary">thpR</name>
    <name evidence="4" type="ORF">L1994_06550</name>
</gene>
<dbReference type="AlphaFoldDB" id="A0AAF0FKJ7"/>
<comment type="function">
    <text evidence="2">Hydrolyzes RNA 2',3'-cyclic phosphodiester to an RNA 2'-phosphomonoester.</text>
</comment>
<dbReference type="HAMAP" id="MF_01940">
    <property type="entry name" value="RNA_CPDase"/>
    <property type="match status" value="1"/>
</dbReference>
<evidence type="ECO:0000313" key="5">
    <source>
        <dbReference type="Proteomes" id="UP001218895"/>
    </source>
</evidence>
<dbReference type="Gene3D" id="3.90.1140.10">
    <property type="entry name" value="Cyclic phosphodiesterase"/>
    <property type="match status" value="1"/>
</dbReference>
<dbReference type="RefSeq" id="WP_278098659.1">
    <property type="nucleotide sequence ID" value="NZ_CP091092.1"/>
</dbReference>
<dbReference type="GO" id="GO:0008664">
    <property type="term" value="F:RNA 2',3'-cyclic 3'-phosphodiesterase activity"/>
    <property type="evidence" value="ECO:0007669"/>
    <property type="project" value="UniProtKB-EC"/>
</dbReference>
<feature type="short sequence motif" description="HXTX 2" evidence="2">
    <location>
        <begin position="124"/>
        <end position="127"/>
    </location>
</feature>
<dbReference type="InterPro" id="IPR004175">
    <property type="entry name" value="RNA_CPDase"/>
</dbReference>
<dbReference type="KEGG" id="manq:L1994_06550"/>
<accession>A0AAF0FKJ7</accession>
<dbReference type="InterPro" id="IPR009097">
    <property type="entry name" value="Cyclic_Pdiesterase"/>
</dbReference>
<dbReference type="PANTHER" id="PTHR35561">
    <property type="entry name" value="RNA 2',3'-CYCLIC PHOSPHODIESTERASE"/>
    <property type="match status" value="1"/>
</dbReference>
<feature type="active site" description="Proton donor" evidence="2">
    <location>
        <position position="41"/>
    </location>
</feature>
<feature type="active site" description="Proton acceptor" evidence="2">
    <location>
        <position position="124"/>
    </location>
</feature>
<protein>
    <recommendedName>
        <fullName evidence="2">RNA 2',3'-cyclic phosphodiesterase</fullName>
        <shortName evidence="2">RNA 2',3'-CPDase</shortName>
        <ecNumber evidence="2">3.1.4.58</ecNumber>
    </recommendedName>
</protein>
<dbReference type="GeneID" id="79950042"/>
<sequence length="179" mass="20776">MTRVFVAIELPELAKEKISKIEKCLLDTDSRINPVNPDYAHITLKFIGDVEDKQLESIKKSLFLIKYSKYHINLKGLKLNSKKSPRIVWIEGYDNKETTMLVEIIEDALYPLGIEKENRSYKLHATVARIKRWHNSLMPAIKLFEDEEICDFEVCGFKLKKSTLTPKGPVYEDILEVSF</sequence>
<evidence type="ECO:0000256" key="2">
    <source>
        <dbReference type="HAMAP-Rule" id="MF_01940"/>
    </source>
</evidence>